<evidence type="ECO:0000313" key="1">
    <source>
        <dbReference type="EMBL" id="CAB1442147.1"/>
    </source>
</evidence>
<dbReference type="AlphaFoldDB" id="A0A9N7YXI0"/>
<keyword evidence="2" id="KW-1185">Reference proteome</keyword>
<name>A0A9N7YXI0_PLEPL</name>
<evidence type="ECO:0000313" key="2">
    <source>
        <dbReference type="Proteomes" id="UP001153269"/>
    </source>
</evidence>
<gene>
    <name evidence="1" type="ORF">PLEPLA_LOCUS29844</name>
</gene>
<protein>
    <submittedName>
        <fullName evidence="1">Uncharacterized protein</fullName>
    </submittedName>
</protein>
<sequence>MRAWCAGVGVLTDQLPIKAPLLLSDQQLDYCPDSSPCLPVCQWLSSNLKPGRNSIVQPQWTWQNKLRPSDRQWLSKEYSWATTTRLCTASKIRWIRSPPPCPLLSPGWKPLLPSPLRPLLLLNKPSQPPNLPLLLALLPSNTRIPPPAKYSGDP</sequence>
<proteinExistence type="predicted"/>
<dbReference type="Proteomes" id="UP001153269">
    <property type="component" value="Unassembled WGS sequence"/>
</dbReference>
<dbReference type="EMBL" id="CADEAL010002780">
    <property type="protein sequence ID" value="CAB1442147.1"/>
    <property type="molecule type" value="Genomic_DNA"/>
</dbReference>
<reference evidence="1" key="1">
    <citation type="submission" date="2020-03" db="EMBL/GenBank/DDBJ databases">
        <authorList>
            <person name="Weist P."/>
        </authorList>
    </citation>
    <scope>NUCLEOTIDE SEQUENCE</scope>
</reference>
<accession>A0A9N7YXI0</accession>
<comment type="caution">
    <text evidence="1">The sequence shown here is derived from an EMBL/GenBank/DDBJ whole genome shotgun (WGS) entry which is preliminary data.</text>
</comment>
<organism evidence="1 2">
    <name type="scientific">Pleuronectes platessa</name>
    <name type="common">European plaice</name>
    <dbReference type="NCBI Taxonomy" id="8262"/>
    <lineage>
        <taxon>Eukaryota</taxon>
        <taxon>Metazoa</taxon>
        <taxon>Chordata</taxon>
        <taxon>Craniata</taxon>
        <taxon>Vertebrata</taxon>
        <taxon>Euteleostomi</taxon>
        <taxon>Actinopterygii</taxon>
        <taxon>Neopterygii</taxon>
        <taxon>Teleostei</taxon>
        <taxon>Neoteleostei</taxon>
        <taxon>Acanthomorphata</taxon>
        <taxon>Carangaria</taxon>
        <taxon>Pleuronectiformes</taxon>
        <taxon>Pleuronectoidei</taxon>
        <taxon>Pleuronectidae</taxon>
        <taxon>Pleuronectes</taxon>
    </lineage>
</organism>